<sequence>MSARFYADLALVTGSSVGLPEHAARHVQVLRLQPGDSITLFNGQGDGQAGSEGEFEATIERMGRSDVQVLVGAYTATRREAPRAVHLAMGMPANERMDWLVEKATELGAASIQPLMSERSVLRIKGDRADKKLAHWRGIAIAASEQCGRNRVPLIHEVTSLSDWLKSCAAQTPPAQAGTRLLLSLQDGTQALTQALAGNNTFTFLSGPEGGLGPAEEAAAMAAGFRPVTLGPRVLRAETAPLACLSLISLLSPT</sequence>
<evidence type="ECO:0000256" key="11">
    <source>
        <dbReference type="ARBA" id="ARBA00047944"/>
    </source>
</evidence>
<keyword evidence="5 12" id="KW-0963">Cytoplasm</keyword>
<organism evidence="15 16">
    <name type="scientific">Polaromonas aquatica</name>
    <dbReference type="NCBI Taxonomy" id="332657"/>
    <lineage>
        <taxon>Bacteria</taxon>
        <taxon>Pseudomonadati</taxon>
        <taxon>Pseudomonadota</taxon>
        <taxon>Betaproteobacteria</taxon>
        <taxon>Burkholderiales</taxon>
        <taxon>Comamonadaceae</taxon>
        <taxon>Polaromonas</taxon>
    </lineage>
</organism>
<keyword evidence="7 12" id="KW-0489">Methyltransferase</keyword>
<dbReference type="InterPro" id="IPR029026">
    <property type="entry name" value="tRNA_m1G_MTases_N"/>
</dbReference>
<dbReference type="InterPro" id="IPR015947">
    <property type="entry name" value="PUA-like_sf"/>
</dbReference>
<feature type="domain" description="Ribosomal RNA small subunit methyltransferase E PUA-like" evidence="14">
    <location>
        <begin position="19"/>
        <end position="68"/>
    </location>
</feature>
<dbReference type="InterPro" id="IPR029028">
    <property type="entry name" value="Alpha/beta_knot_MTases"/>
</dbReference>
<comment type="caution">
    <text evidence="15">The sequence shown here is derived from an EMBL/GenBank/DDBJ whole genome shotgun (WGS) entry which is preliminary data.</text>
</comment>
<dbReference type="SUPFAM" id="SSF88697">
    <property type="entry name" value="PUA domain-like"/>
    <property type="match status" value="1"/>
</dbReference>
<dbReference type="NCBIfam" id="NF008692">
    <property type="entry name" value="PRK11713.1-5"/>
    <property type="match status" value="1"/>
</dbReference>
<feature type="domain" description="Ribosomal RNA small subunit methyltransferase E methyltransferase" evidence="13">
    <location>
        <begin position="80"/>
        <end position="249"/>
    </location>
</feature>
<comment type="function">
    <text evidence="10 12">Specifically methylates the N3 position of the uracil ring of uridine 1498 (m3U1498) in 16S rRNA. Acts on the fully assembled 30S ribosomal subunit.</text>
</comment>
<dbReference type="PANTHER" id="PTHR30027:SF3">
    <property type="entry name" value="16S RRNA (URACIL(1498)-N(3))-METHYLTRANSFERASE"/>
    <property type="match status" value="1"/>
</dbReference>
<evidence type="ECO:0000313" key="15">
    <source>
        <dbReference type="EMBL" id="MFC6281740.1"/>
    </source>
</evidence>
<evidence type="ECO:0000256" key="1">
    <source>
        <dbReference type="ARBA" id="ARBA00004496"/>
    </source>
</evidence>
<dbReference type="Gene3D" id="3.40.1280.10">
    <property type="match status" value="1"/>
</dbReference>
<evidence type="ECO:0000256" key="12">
    <source>
        <dbReference type="PIRNR" id="PIRNR015601"/>
    </source>
</evidence>
<dbReference type="InterPro" id="IPR046886">
    <property type="entry name" value="RsmE_MTase_dom"/>
</dbReference>
<evidence type="ECO:0000256" key="5">
    <source>
        <dbReference type="ARBA" id="ARBA00022490"/>
    </source>
</evidence>
<keyword evidence="8 12" id="KW-0808">Transferase</keyword>
<keyword evidence="6 12" id="KW-0698">rRNA processing</keyword>
<protein>
    <recommendedName>
        <fullName evidence="4 12">Ribosomal RNA small subunit methyltransferase E</fullName>
        <ecNumber evidence="3 12">2.1.1.193</ecNumber>
    </recommendedName>
</protein>
<name>A0ABW1TWM5_9BURK</name>
<dbReference type="PANTHER" id="PTHR30027">
    <property type="entry name" value="RIBOSOMAL RNA SMALL SUBUNIT METHYLTRANSFERASE E"/>
    <property type="match status" value="1"/>
</dbReference>
<accession>A0ABW1TWM5</accession>
<dbReference type="CDD" id="cd18084">
    <property type="entry name" value="RsmE-like"/>
    <property type="match status" value="1"/>
</dbReference>
<evidence type="ECO:0000313" key="16">
    <source>
        <dbReference type="Proteomes" id="UP001596270"/>
    </source>
</evidence>
<dbReference type="Proteomes" id="UP001596270">
    <property type="component" value="Unassembled WGS sequence"/>
</dbReference>
<comment type="subcellular location">
    <subcellularLocation>
        <location evidence="1 12">Cytoplasm</location>
    </subcellularLocation>
</comment>
<evidence type="ECO:0000256" key="2">
    <source>
        <dbReference type="ARBA" id="ARBA00005528"/>
    </source>
</evidence>
<dbReference type="EMBL" id="JBHSRS010000018">
    <property type="protein sequence ID" value="MFC6281740.1"/>
    <property type="molecule type" value="Genomic_DNA"/>
</dbReference>
<dbReference type="InterPro" id="IPR006700">
    <property type="entry name" value="RsmE"/>
</dbReference>
<dbReference type="EC" id="2.1.1.193" evidence="3 12"/>
<evidence type="ECO:0000256" key="10">
    <source>
        <dbReference type="ARBA" id="ARBA00025699"/>
    </source>
</evidence>
<dbReference type="RefSeq" id="WP_371437346.1">
    <property type="nucleotide sequence ID" value="NZ_JBHSRS010000018.1"/>
</dbReference>
<evidence type="ECO:0000259" key="14">
    <source>
        <dbReference type="Pfam" id="PF20260"/>
    </source>
</evidence>
<evidence type="ECO:0000259" key="13">
    <source>
        <dbReference type="Pfam" id="PF04452"/>
    </source>
</evidence>
<evidence type="ECO:0000256" key="6">
    <source>
        <dbReference type="ARBA" id="ARBA00022552"/>
    </source>
</evidence>
<dbReference type="GO" id="GO:0008168">
    <property type="term" value="F:methyltransferase activity"/>
    <property type="evidence" value="ECO:0007669"/>
    <property type="project" value="UniProtKB-KW"/>
</dbReference>
<dbReference type="Gene3D" id="2.40.240.20">
    <property type="entry name" value="Hypothetical PUA domain-like, domain 1"/>
    <property type="match status" value="1"/>
</dbReference>
<dbReference type="InterPro" id="IPR046887">
    <property type="entry name" value="RsmE_PUA-like"/>
</dbReference>
<gene>
    <name evidence="15" type="ORF">ACFQND_10905</name>
</gene>
<dbReference type="PIRSF" id="PIRSF015601">
    <property type="entry name" value="MTase_slr0722"/>
    <property type="match status" value="1"/>
</dbReference>
<dbReference type="GO" id="GO:0032259">
    <property type="term" value="P:methylation"/>
    <property type="evidence" value="ECO:0007669"/>
    <property type="project" value="UniProtKB-KW"/>
</dbReference>
<comment type="similarity">
    <text evidence="2 12">Belongs to the RNA methyltransferase RsmE family.</text>
</comment>
<dbReference type="Pfam" id="PF04452">
    <property type="entry name" value="Methyltrans_RNA"/>
    <property type="match status" value="1"/>
</dbReference>
<reference evidence="16" key="1">
    <citation type="journal article" date="2019" name="Int. J. Syst. Evol. Microbiol.">
        <title>The Global Catalogue of Microorganisms (GCM) 10K type strain sequencing project: providing services to taxonomists for standard genome sequencing and annotation.</title>
        <authorList>
            <consortium name="The Broad Institute Genomics Platform"/>
            <consortium name="The Broad Institute Genome Sequencing Center for Infectious Disease"/>
            <person name="Wu L."/>
            <person name="Ma J."/>
        </authorList>
    </citation>
    <scope>NUCLEOTIDE SEQUENCE [LARGE SCALE GENOMIC DNA]</scope>
    <source>
        <strain evidence="16">CCUG 39402</strain>
    </source>
</reference>
<dbReference type="SUPFAM" id="SSF75217">
    <property type="entry name" value="alpha/beta knot"/>
    <property type="match status" value="1"/>
</dbReference>
<comment type="catalytic activity">
    <reaction evidence="11 12">
        <text>uridine(1498) in 16S rRNA + S-adenosyl-L-methionine = N(3)-methyluridine(1498) in 16S rRNA + S-adenosyl-L-homocysteine + H(+)</text>
        <dbReference type="Rhea" id="RHEA:42920"/>
        <dbReference type="Rhea" id="RHEA-COMP:10283"/>
        <dbReference type="Rhea" id="RHEA-COMP:10284"/>
        <dbReference type="ChEBI" id="CHEBI:15378"/>
        <dbReference type="ChEBI" id="CHEBI:57856"/>
        <dbReference type="ChEBI" id="CHEBI:59789"/>
        <dbReference type="ChEBI" id="CHEBI:65315"/>
        <dbReference type="ChEBI" id="CHEBI:74502"/>
        <dbReference type="EC" id="2.1.1.193"/>
    </reaction>
</comment>
<dbReference type="NCBIfam" id="TIGR00046">
    <property type="entry name" value="RsmE family RNA methyltransferase"/>
    <property type="match status" value="1"/>
</dbReference>
<keyword evidence="9 12" id="KW-0949">S-adenosyl-L-methionine</keyword>
<proteinExistence type="inferred from homology"/>
<dbReference type="Pfam" id="PF20260">
    <property type="entry name" value="PUA_4"/>
    <property type="match status" value="1"/>
</dbReference>
<evidence type="ECO:0000256" key="7">
    <source>
        <dbReference type="ARBA" id="ARBA00022603"/>
    </source>
</evidence>
<keyword evidence="16" id="KW-1185">Reference proteome</keyword>
<evidence type="ECO:0000256" key="8">
    <source>
        <dbReference type="ARBA" id="ARBA00022679"/>
    </source>
</evidence>
<evidence type="ECO:0000256" key="3">
    <source>
        <dbReference type="ARBA" id="ARBA00012328"/>
    </source>
</evidence>
<evidence type="ECO:0000256" key="9">
    <source>
        <dbReference type="ARBA" id="ARBA00022691"/>
    </source>
</evidence>
<evidence type="ECO:0000256" key="4">
    <source>
        <dbReference type="ARBA" id="ARBA00013673"/>
    </source>
</evidence>